<dbReference type="AlphaFoldDB" id="A0A160IS29"/>
<name>A0A160IS29_9BACL</name>
<evidence type="ECO:0000313" key="2">
    <source>
        <dbReference type="Proteomes" id="UP000076623"/>
    </source>
</evidence>
<gene>
    <name evidence="1" type="ORF">ABE65_019115</name>
</gene>
<accession>A0A160IS29</accession>
<sequence>MYNRISLKERITHSSDVVECPVKDCTHQVPRQKKKFKSTDTFLCPTHNIILSPTTFEYRDYTMNLLSKDPEDLQLLQTILKQKRENRLARSNSEDAVTWNMFRYLERNQLLEGYLDSLGIRNTSNPKIHYWCYDREQQHTYPLLVKARKTFGETPSRGSEPDLLIETENAIILIECKTGLSNNTKPSRVDVEKLYTEGDNWFFTQVFKAGFYTIAKKDRKYELLRYWLLGQWMAKQKKKEFYLFNLVREEAERNIEHEFGKHLISGKGTFKRTTWESMYHFIKTSSTDHTPIFEYLKNQTLGYTSSGKLKMGYRL</sequence>
<dbReference type="KEGG" id="fpn:ABE65_019115"/>
<dbReference type="STRING" id="1221500.ABE65_019115"/>
<dbReference type="Proteomes" id="UP000076623">
    <property type="component" value="Chromosome"/>
</dbReference>
<reference evidence="1 2" key="1">
    <citation type="submission" date="2016-04" db="EMBL/GenBank/DDBJ databases">
        <title>Complete genome sequence of Fictibacillus phosphorivorans G25-29, a strain toxic to nematodes.</title>
        <authorList>
            <person name="Zheng Z."/>
        </authorList>
    </citation>
    <scope>NUCLEOTIDE SEQUENCE [LARGE SCALE GENOMIC DNA]</scope>
    <source>
        <strain evidence="1 2">G25-29</strain>
    </source>
</reference>
<dbReference type="RefSeq" id="WP_066398497.1">
    <property type="nucleotide sequence ID" value="NZ_CP015378.1"/>
</dbReference>
<protein>
    <submittedName>
        <fullName evidence="1">Uncharacterized protein</fullName>
    </submittedName>
</protein>
<dbReference type="EMBL" id="CP015378">
    <property type="protein sequence ID" value="ANC78792.1"/>
    <property type="molecule type" value="Genomic_DNA"/>
</dbReference>
<organism evidence="1 2">
    <name type="scientific">Fictibacillus phosphorivorans</name>
    <dbReference type="NCBI Taxonomy" id="1221500"/>
    <lineage>
        <taxon>Bacteria</taxon>
        <taxon>Bacillati</taxon>
        <taxon>Bacillota</taxon>
        <taxon>Bacilli</taxon>
        <taxon>Bacillales</taxon>
        <taxon>Fictibacillaceae</taxon>
        <taxon>Fictibacillus</taxon>
    </lineage>
</organism>
<evidence type="ECO:0000313" key="1">
    <source>
        <dbReference type="EMBL" id="ANC78792.1"/>
    </source>
</evidence>
<keyword evidence="2" id="KW-1185">Reference proteome</keyword>
<proteinExistence type="predicted"/>